<feature type="domain" description="HVO-A0261-like N-terminal" evidence="1">
    <location>
        <begin position="4"/>
        <end position="77"/>
    </location>
</feature>
<dbReference type="Pfam" id="PF25213">
    <property type="entry name" value="HVO_A0261_N"/>
    <property type="match status" value="1"/>
</dbReference>
<protein>
    <submittedName>
        <fullName evidence="2">Transcriptional regulator</fullName>
    </submittedName>
</protein>
<gene>
    <name evidence="2" type="ORF">PV02_00770</name>
</gene>
<dbReference type="Proteomes" id="UP001206983">
    <property type="component" value="Unassembled WGS sequence"/>
</dbReference>
<proteinExistence type="predicted"/>
<dbReference type="Gene3D" id="1.10.10.10">
    <property type="entry name" value="Winged helix-like DNA-binding domain superfamily/Winged helix DNA-binding domain"/>
    <property type="match status" value="1"/>
</dbReference>
<reference evidence="2 3" key="1">
    <citation type="journal article" date="2011" name="Appl. Environ. Microbiol.">
        <title>Methanogenic archaea isolated from Taiwan's Chelungpu fault.</title>
        <authorList>
            <person name="Wu S.Y."/>
            <person name="Lai M.C."/>
        </authorList>
    </citation>
    <scope>NUCLEOTIDE SEQUENCE [LARGE SCALE GENOMIC DNA]</scope>
    <source>
        <strain evidence="2 3">St545Mb</strain>
    </source>
</reference>
<comment type="caution">
    <text evidence="2">The sequence shown here is derived from an EMBL/GenBank/DDBJ whole genome shotgun (WGS) entry which is preliminary data.</text>
</comment>
<dbReference type="InterPro" id="IPR036390">
    <property type="entry name" value="WH_DNA-bd_sf"/>
</dbReference>
<organism evidence="2 3">
    <name type="scientific">Methanolobus chelungpuianus</name>
    <dbReference type="NCBI Taxonomy" id="502115"/>
    <lineage>
        <taxon>Archaea</taxon>
        <taxon>Methanobacteriati</taxon>
        <taxon>Methanobacteriota</taxon>
        <taxon>Stenosarchaea group</taxon>
        <taxon>Methanomicrobia</taxon>
        <taxon>Methanosarcinales</taxon>
        <taxon>Methanosarcinaceae</taxon>
        <taxon>Methanolobus</taxon>
    </lineage>
</organism>
<dbReference type="SUPFAM" id="SSF46785">
    <property type="entry name" value="Winged helix' DNA-binding domain"/>
    <property type="match status" value="1"/>
</dbReference>
<dbReference type="InterPro" id="IPR036388">
    <property type="entry name" value="WH-like_DNA-bd_sf"/>
</dbReference>
<evidence type="ECO:0000259" key="1">
    <source>
        <dbReference type="Pfam" id="PF25213"/>
    </source>
</evidence>
<dbReference type="RefSeq" id="WP_256621417.1">
    <property type="nucleotide sequence ID" value="NZ_JTEO01000001.1"/>
</dbReference>
<evidence type="ECO:0000313" key="2">
    <source>
        <dbReference type="EMBL" id="MCQ6961748.1"/>
    </source>
</evidence>
<dbReference type="AlphaFoldDB" id="A0AAE3KY49"/>
<name>A0AAE3KY49_9EURY</name>
<keyword evidence="3" id="KW-1185">Reference proteome</keyword>
<dbReference type="InterPro" id="IPR057527">
    <property type="entry name" value="HVO_A0261-like_N"/>
</dbReference>
<dbReference type="EMBL" id="JTEO01000001">
    <property type="protein sequence ID" value="MCQ6961748.1"/>
    <property type="molecule type" value="Genomic_DNA"/>
</dbReference>
<sequence length="79" mass="8850">MEDMIGFVTGNKNRQKLLSLLGSKHELDVDRLAKNMHIASPSVKKIIDELLEKGLIKQDNGSYSLTELGDAVEKRVRTI</sequence>
<accession>A0AAE3KY49</accession>
<evidence type="ECO:0000313" key="3">
    <source>
        <dbReference type="Proteomes" id="UP001206983"/>
    </source>
</evidence>